<comment type="caution">
    <text evidence="1">The sequence shown here is derived from an EMBL/GenBank/DDBJ whole genome shotgun (WGS) entry which is preliminary data.</text>
</comment>
<evidence type="ECO:0000313" key="1">
    <source>
        <dbReference type="EMBL" id="RMX86089.1"/>
    </source>
</evidence>
<dbReference type="AlphaFoldDB" id="A0A3M6X621"/>
<name>A0A3M6X621_HORWE</name>
<organism evidence="1 2">
    <name type="scientific">Hortaea werneckii</name>
    <name type="common">Black yeast</name>
    <name type="synonym">Cladosporium werneckii</name>
    <dbReference type="NCBI Taxonomy" id="91943"/>
    <lineage>
        <taxon>Eukaryota</taxon>
        <taxon>Fungi</taxon>
        <taxon>Dikarya</taxon>
        <taxon>Ascomycota</taxon>
        <taxon>Pezizomycotina</taxon>
        <taxon>Dothideomycetes</taxon>
        <taxon>Dothideomycetidae</taxon>
        <taxon>Mycosphaerellales</taxon>
        <taxon>Teratosphaeriaceae</taxon>
        <taxon>Hortaea</taxon>
    </lineage>
</organism>
<dbReference type="EMBL" id="QWIJ01000184">
    <property type="protein sequence ID" value="RMX86089.1"/>
    <property type="molecule type" value="Genomic_DNA"/>
</dbReference>
<proteinExistence type="predicted"/>
<accession>A0A3M6X621</accession>
<evidence type="ECO:0000313" key="2">
    <source>
        <dbReference type="Proteomes" id="UP000281245"/>
    </source>
</evidence>
<sequence length="398" mass="45674">MTPTEGSTSFEPLGLTYAERAKHRPIIWNRTDDSPTRIATMFFDILPNEIVTHVFHSLSDITSVLVLASTCHHFHDVYQKQKLSILTQAADAELGPIDDIVQIVTQNTSQPAHIHRNVPMSDALLKDVWRVGKVAQQWEDVYPFKKWKNDYSARRLLTPAERYTLRRAIYRVWLFSAAFHTRQYIRTSRNLPHIVHERALLLHNFSTVELSEMLDVHCILKDVIANNICPSNGKIRQKFHKRYPESNHQLLFNIHLNYPPPPNPSWQAGGGDGWFNSSLITSAKYHQTHMSRLQPSRFHEPGSEGWGDDISHYYVVEDMSKLDPGQILFLKHRAPLKQQVDMWLRTSLEGGVEWFVNNGETFSETLGFVIRQRGGDMEALRDAVAEGEMGVAVLEAEM</sequence>
<dbReference type="OrthoDB" id="1638493at2759"/>
<dbReference type="VEuPathDB" id="FungiDB:BTJ68_02773"/>
<evidence type="ECO:0008006" key="3">
    <source>
        <dbReference type="Google" id="ProtNLM"/>
    </source>
</evidence>
<protein>
    <recommendedName>
        <fullName evidence="3">F-box domain-containing protein</fullName>
    </recommendedName>
</protein>
<reference evidence="1 2" key="1">
    <citation type="journal article" date="2018" name="BMC Genomics">
        <title>Genomic evidence for intraspecific hybridization in a clonal and extremely halotolerant yeast.</title>
        <authorList>
            <person name="Gostincar C."/>
            <person name="Stajich J.E."/>
            <person name="Zupancic J."/>
            <person name="Zalar P."/>
            <person name="Gunde-Cimerman N."/>
        </authorList>
    </citation>
    <scope>NUCLEOTIDE SEQUENCE [LARGE SCALE GENOMIC DNA]</scope>
    <source>
        <strain evidence="1 2">EXF-6656</strain>
    </source>
</reference>
<dbReference type="Proteomes" id="UP000281245">
    <property type="component" value="Unassembled WGS sequence"/>
</dbReference>
<gene>
    <name evidence="1" type="ORF">D0869_03331</name>
</gene>
<dbReference type="CDD" id="cd09917">
    <property type="entry name" value="F-box_SF"/>
    <property type="match status" value="1"/>
</dbReference>
<dbReference type="InterPro" id="IPR036047">
    <property type="entry name" value="F-box-like_dom_sf"/>
</dbReference>
<dbReference type="SUPFAM" id="SSF81383">
    <property type="entry name" value="F-box domain"/>
    <property type="match status" value="1"/>
</dbReference>